<proteinExistence type="predicted"/>
<evidence type="ECO:0000313" key="2">
    <source>
        <dbReference type="EMBL" id="WVZ59188.1"/>
    </source>
</evidence>
<dbReference type="AlphaFoldDB" id="A0AAQ3WF04"/>
<gene>
    <name evidence="2" type="ORF">U9M48_009375</name>
</gene>
<dbReference type="Proteomes" id="UP001341281">
    <property type="component" value="Chromosome 02"/>
</dbReference>
<protein>
    <submittedName>
        <fullName evidence="2">Uncharacterized protein</fullName>
    </submittedName>
</protein>
<feature type="compositionally biased region" description="Low complexity" evidence="1">
    <location>
        <begin position="1"/>
        <end position="15"/>
    </location>
</feature>
<evidence type="ECO:0000256" key="1">
    <source>
        <dbReference type="SAM" id="MobiDB-lite"/>
    </source>
</evidence>
<organism evidence="2 3">
    <name type="scientific">Paspalum notatum var. saurae</name>
    <dbReference type="NCBI Taxonomy" id="547442"/>
    <lineage>
        <taxon>Eukaryota</taxon>
        <taxon>Viridiplantae</taxon>
        <taxon>Streptophyta</taxon>
        <taxon>Embryophyta</taxon>
        <taxon>Tracheophyta</taxon>
        <taxon>Spermatophyta</taxon>
        <taxon>Magnoliopsida</taxon>
        <taxon>Liliopsida</taxon>
        <taxon>Poales</taxon>
        <taxon>Poaceae</taxon>
        <taxon>PACMAD clade</taxon>
        <taxon>Panicoideae</taxon>
        <taxon>Andropogonodae</taxon>
        <taxon>Paspaleae</taxon>
        <taxon>Paspalinae</taxon>
        <taxon>Paspalum</taxon>
    </lineage>
</organism>
<accession>A0AAQ3WF04</accession>
<dbReference type="PANTHER" id="PTHR34538">
    <property type="entry name" value="EXPRESSED PROTEIN"/>
    <property type="match status" value="1"/>
</dbReference>
<sequence length="78" mass="8685">MASSSLQGQSTGGSSSRRRVVRANTRAGGRSAAAVKQLLSRLRCTWRRRATRPRRPALSFAYDLHSYSQNFDGGHHRL</sequence>
<dbReference type="PANTHER" id="PTHR34538:SF4">
    <property type="entry name" value="EXPRESSED PROTEIN"/>
    <property type="match status" value="1"/>
</dbReference>
<reference evidence="2 3" key="1">
    <citation type="submission" date="2024-02" db="EMBL/GenBank/DDBJ databases">
        <title>High-quality chromosome-scale genome assembly of Pensacola bahiagrass (Paspalum notatum Flugge var. saurae).</title>
        <authorList>
            <person name="Vega J.M."/>
            <person name="Podio M."/>
            <person name="Orjuela J."/>
            <person name="Siena L.A."/>
            <person name="Pessino S.C."/>
            <person name="Combes M.C."/>
            <person name="Mariac C."/>
            <person name="Albertini E."/>
            <person name="Pupilli F."/>
            <person name="Ortiz J.P.A."/>
            <person name="Leblanc O."/>
        </authorList>
    </citation>
    <scope>NUCLEOTIDE SEQUENCE [LARGE SCALE GENOMIC DNA]</scope>
    <source>
        <strain evidence="2">R1</strain>
        <tissue evidence="2">Leaf</tissue>
    </source>
</reference>
<feature type="region of interest" description="Disordered" evidence="1">
    <location>
        <begin position="1"/>
        <end position="29"/>
    </location>
</feature>
<evidence type="ECO:0000313" key="3">
    <source>
        <dbReference type="Proteomes" id="UP001341281"/>
    </source>
</evidence>
<dbReference type="EMBL" id="CP144746">
    <property type="protein sequence ID" value="WVZ59188.1"/>
    <property type="molecule type" value="Genomic_DNA"/>
</dbReference>
<name>A0AAQ3WF04_PASNO</name>
<keyword evidence="3" id="KW-1185">Reference proteome</keyword>